<protein>
    <submittedName>
        <fullName evidence="2">Uncharacterized protein</fullName>
    </submittedName>
</protein>
<dbReference type="EMBL" id="BNCQ01000014">
    <property type="protein sequence ID" value="GIM03427.1"/>
    <property type="molecule type" value="Genomic_DNA"/>
</dbReference>
<dbReference type="AlphaFoldDB" id="A0A8J4GAC5"/>
<sequence length="231" mass="24316">MSNVHQKHNTTQRYAARLQIQSCLLETEDADPAERRPSCAESALKPAVLVRGIIAPEPPISRAIATVTDVDSVPNDGREAPSTDNGGVGHVALRPDGGLSTTPSGNISRGTSFPCQVTDPRPPITLSQRQINGSHEPLEPRCLGSPQQAASEQQGSCNSALGIRLGGTPGNERTEQDERKDSSGRGSGGCVRGAEDVDPACLREIALDGSPCLITVVRHPGTVLYQNAQSQ</sequence>
<proteinExistence type="predicted"/>
<evidence type="ECO:0000313" key="3">
    <source>
        <dbReference type="Proteomes" id="UP000722791"/>
    </source>
</evidence>
<evidence type="ECO:0000256" key="1">
    <source>
        <dbReference type="SAM" id="MobiDB-lite"/>
    </source>
</evidence>
<feature type="region of interest" description="Disordered" evidence="1">
    <location>
        <begin position="71"/>
        <end position="90"/>
    </location>
</feature>
<feature type="compositionally biased region" description="Basic and acidic residues" evidence="1">
    <location>
        <begin position="172"/>
        <end position="183"/>
    </location>
</feature>
<reference evidence="2" key="1">
    <citation type="journal article" date="2021" name="Proc. Natl. Acad. Sci. U.S.A.">
        <title>Three genomes in the algal genus Volvox reveal the fate of a haploid sex-determining region after a transition to homothallism.</title>
        <authorList>
            <person name="Yamamoto K."/>
            <person name="Hamaji T."/>
            <person name="Kawai-Toyooka H."/>
            <person name="Matsuzaki R."/>
            <person name="Takahashi F."/>
            <person name="Nishimura Y."/>
            <person name="Kawachi M."/>
            <person name="Noguchi H."/>
            <person name="Minakuchi Y."/>
            <person name="Umen J.G."/>
            <person name="Toyoda A."/>
            <person name="Nozaki H."/>
        </authorList>
    </citation>
    <scope>NUCLEOTIDE SEQUENCE</scope>
    <source>
        <strain evidence="2">NIES-3785</strain>
    </source>
</reference>
<evidence type="ECO:0000313" key="2">
    <source>
        <dbReference type="EMBL" id="GIM03427.1"/>
    </source>
</evidence>
<gene>
    <name evidence="2" type="ORF">Vretimale_8153</name>
</gene>
<organism evidence="2 3">
    <name type="scientific">Volvox reticuliferus</name>
    <dbReference type="NCBI Taxonomy" id="1737510"/>
    <lineage>
        <taxon>Eukaryota</taxon>
        <taxon>Viridiplantae</taxon>
        <taxon>Chlorophyta</taxon>
        <taxon>core chlorophytes</taxon>
        <taxon>Chlorophyceae</taxon>
        <taxon>CS clade</taxon>
        <taxon>Chlamydomonadales</taxon>
        <taxon>Volvocaceae</taxon>
        <taxon>Volvox</taxon>
    </lineage>
</organism>
<name>A0A8J4GAC5_9CHLO</name>
<feature type="non-terminal residue" evidence="2">
    <location>
        <position position="231"/>
    </location>
</feature>
<feature type="compositionally biased region" description="Polar residues" evidence="1">
    <location>
        <begin position="99"/>
        <end position="115"/>
    </location>
</feature>
<dbReference type="Proteomes" id="UP000722791">
    <property type="component" value="Unassembled WGS sequence"/>
</dbReference>
<feature type="region of interest" description="Disordered" evidence="1">
    <location>
        <begin position="95"/>
        <end position="194"/>
    </location>
</feature>
<feature type="compositionally biased region" description="Polar residues" evidence="1">
    <location>
        <begin position="145"/>
        <end position="159"/>
    </location>
</feature>
<accession>A0A8J4GAC5</accession>
<comment type="caution">
    <text evidence="2">The sequence shown here is derived from an EMBL/GenBank/DDBJ whole genome shotgun (WGS) entry which is preliminary data.</text>
</comment>